<organism evidence="1 2">
    <name type="scientific">Paramecium pentaurelia</name>
    <dbReference type="NCBI Taxonomy" id="43138"/>
    <lineage>
        <taxon>Eukaryota</taxon>
        <taxon>Sar</taxon>
        <taxon>Alveolata</taxon>
        <taxon>Ciliophora</taxon>
        <taxon>Intramacronucleata</taxon>
        <taxon>Oligohymenophorea</taxon>
        <taxon>Peniculida</taxon>
        <taxon>Parameciidae</taxon>
        <taxon>Paramecium</taxon>
    </lineage>
</organism>
<dbReference type="AlphaFoldDB" id="A0A8S1UK43"/>
<dbReference type="Proteomes" id="UP000689195">
    <property type="component" value="Unassembled WGS sequence"/>
</dbReference>
<evidence type="ECO:0000313" key="1">
    <source>
        <dbReference type="EMBL" id="CAD8164517.1"/>
    </source>
</evidence>
<sequence length="56" mass="6692">MCINEIQIGLCVLIVVYKQIKNQDQKSEETVNIYFKTLDMINFNSYNRLCIQYEIL</sequence>
<keyword evidence="2" id="KW-1185">Reference proteome</keyword>
<protein>
    <submittedName>
        <fullName evidence="1">Uncharacterized protein</fullName>
    </submittedName>
</protein>
<comment type="caution">
    <text evidence="1">The sequence shown here is derived from an EMBL/GenBank/DDBJ whole genome shotgun (WGS) entry which is preliminary data.</text>
</comment>
<proteinExistence type="predicted"/>
<evidence type="ECO:0000313" key="2">
    <source>
        <dbReference type="Proteomes" id="UP000689195"/>
    </source>
</evidence>
<name>A0A8S1UK43_9CILI</name>
<dbReference type="EMBL" id="CAJJDO010000041">
    <property type="protein sequence ID" value="CAD8164517.1"/>
    <property type="molecule type" value="Genomic_DNA"/>
</dbReference>
<gene>
    <name evidence="1" type="ORF">PPENT_87.1.T0410073</name>
</gene>
<reference evidence="1" key="1">
    <citation type="submission" date="2021-01" db="EMBL/GenBank/DDBJ databases">
        <authorList>
            <consortium name="Genoscope - CEA"/>
            <person name="William W."/>
        </authorList>
    </citation>
    <scope>NUCLEOTIDE SEQUENCE</scope>
</reference>
<accession>A0A8S1UK43</accession>